<name>A0A4D6M6N0_VIGUN</name>
<dbReference type="AlphaFoldDB" id="A0A4D6M6N0"/>
<dbReference type="Proteomes" id="UP000501690">
    <property type="component" value="Linkage Group LG6"/>
</dbReference>
<sequence>MLRSTPEIGGPLTRTHKQGCPNALRALQHASVGGIELKGATAALQGMSCTREEKNVVVHELLSTSATKPTIIITNVTALM</sequence>
<protein>
    <submittedName>
        <fullName evidence="1">Uncharacterized protein</fullName>
    </submittedName>
</protein>
<evidence type="ECO:0000313" key="2">
    <source>
        <dbReference type="Proteomes" id="UP000501690"/>
    </source>
</evidence>
<keyword evidence="2" id="KW-1185">Reference proteome</keyword>
<evidence type="ECO:0000313" key="1">
    <source>
        <dbReference type="EMBL" id="QCD95826.1"/>
    </source>
</evidence>
<reference evidence="1 2" key="1">
    <citation type="submission" date="2019-04" db="EMBL/GenBank/DDBJ databases">
        <title>An improved genome assembly and genetic linkage map for asparagus bean, Vigna unguiculata ssp. sesquipedialis.</title>
        <authorList>
            <person name="Xia Q."/>
            <person name="Zhang R."/>
            <person name="Dong Y."/>
        </authorList>
    </citation>
    <scope>NUCLEOTIDE SEQUENCE [LARGE SCALE GENOMIC DNA]</scope>
    <source>
        <tissue evidence="1">Leaf</tissue>
    </source>
</reference>
<dbReference type="EMBL" id="CP039350">
    <property type="protein sequence ID" value="QCD95826.1"/>
    <property type="molecule type" value="Genomic_DNA"/>
</dbReference>
<organism evidence="1 2">
    <name type="scientific">Vigna unguiculata</name>
    <name type="common">Cowpea</name>
    <dbReference type="NCBI Taxonomy" id="3917"/>
    <lineage>
        <taxon>Eukaryota</taxon>
        <taxon>Viridiplantae</taxon>
        <taxon>Streptophyta</taxon>
        <taxon>Embryophyta</taxon>
        <taxon>Tracheophyta</taxon>
        <taxon>Spermatophyta</taxon>
        <taxon>Magnoliopsida</taxon>
        <taxon>eudicotyledons</taxon>
        <taxon>Gunneridae</taxon>
        <taxon>Pentapetalae</taxon>
        <taxon>rosids</taxon>
        <taxon>fabids</taxon>
        <taxon>Fabales</taxon>
        <taxon>Fabaceae</taxon>
        <taxon>Papilionoideae</taxon>
        <taxon>50 kb inversion clade</taxon>
        <taxon>NPAAA clade</taxon>
        <taxon>indigoferoid/millettioid clade</taxon>
        <taxon>Phaseoleae</taxon>
        <taxon>Vigna</taxon>
    </lineage>
</organism>
<accession>A0A4D6M6N0</accession>
<gene>
    <name evidence="1" type="ORF">DEO72_LG6g523</name>
</gene>
<proteinExistence type="predicted"/>